<dbReference type="EMBL" id="BPLQ01006336">
    <property type="protein sequence ID" value="GIY21657.1"/>
    <property type="molecule type" value="Genomic_DNA"/>
</dbReference>
<organism evidence="1 2">
    <name type="scientific">Caerostris darwini</name>
    <dbReference type="NCBI Taxonomy" id="1538125"/>
    <lineage>
        <taxon>Eukaryota</taxon>
        <taxon>Metazoa</taxon>
        <taxon>Ecdysozoa</taxon>
        <taxon>Arthropoda</taxon>
        <taxon>Chelicerata</taxon>
        <taxon>Arachnida</taxon>
        <taxon>Araneae</taxon>
        <taxon>Araneomorphae</taxon>
        <taxon>Entelegynae</taxon>
        <taxon>Araneoidea</taxon>
        <taxon>Araneidae</taxon>
        <taxon>Caerostris</taxon>
    </lineage>
</organism>
<sequence>MNIWFQREMGTLQTERVPKHKEMDRIRTTRSAVLPLKYLGFVKVTSELCLEKDLIAAIKNCPCLEADHIDKLQPGESSEWESMYQIASEKISNLFIPTELKGPLFNLVLPISQEILTWIKLHSKNEYLSIDLPKVIYWTQHGRIDYKKMACSIVKDESICIKKRYKLACVNCLESDIRILWDRLDECDKEYFQIRVDRLSLQEQLVYFWSCCVKYSATGQEPAFISVCQDMLTRVASGGNLVATEFFVQKLSGAHRTTAIVKAVKKLLEEEREHNRNCLFFSQRNTNEILAFLVSKMRRRLKVNVFLLNSLRIFQCFLSANKQESFIRVVKRYKEYFYSLVFFVLLIEILLSDLDGCKDCNFQQLFTELYELIPENYRSMISSFSMFGGIILFTIVKRKFPFILEETTFIDHQNLTDLVKQQTSENANGNANANGSDYDQWIFLNHLILKGICTSQSMIKFAKNYTFPEGICSNLTVAFDHLVKLINQITGDPYPQEFEPIFGRYGPPPPKRRRQN</sequence>
<comment type="caution">
    <text evidence="1">The sequence shown here is derived from an EMBL/GenBank/DDBJ whole genome shotgun (WGS) entry which is preliminary data.</text>
</comment>
<accession>A0AAV4RNG4</accession>
<name>A0AAV4RNG4_9ARAC</name>
<evidence type="ECO:0000313" key="1">
    <source>
        <dbReference type="EMBL" id="GIY21657.1"/>
    </source>
</evidence>
<dbReference type="Proteomes" id="UP001054837">
    <property type="component" value="Unassembled WGS sequence"/>
</dbReference>
<reference evidence="1 2" key="1">
    <citation type="submission" date="2021-06" db="EMBL/GenBank/DDBJ databases">
        <title>Caerostris darwini draft genome.</title>
        <authorList>
            <person name="Kono N."/>
            <person name="Arakawa K."/>
        </authorList>
    </citation>
    <scope>NUCLEOTIDE SEQUENCE [LARGE SCALE GENOMIC DNA]</scope>
</reference>
<proteinExistence type="predicted"/>
<gene>
    <name evidence="1" type="primary">AVEN_215179_1</name>
    <name evidence="1" type="ORF">CDAR_124451</name>
</gene>
<keyword evidence="2" id="KW-1185">Reference proteome</keyword>
<evidence type="ECO:0000313" key="2">
    <source>
        <dbReference type="Proteomes" id="UP001054837"/>
    </source>
</evidence>
<protein>
    <submittedName>
        <fullName evidence="1">Uncharacterized protein</fullName>
    </submittedName>
</protein>
<dbReference type="AlphaFoldDB" id="A0AAV4RNG4"/>